<feature type="region of interest" description="Disordered" evidence="1">
    <location>
        <begin position="311"/>
        <end position="338"/>
    </location>
</feature>
<keyword evidence="3" id="KW-1185">Reference proteome</keyword>
<dbReference type="RefSeq" id="XP_008718468.1">
    <property type="nucleotide sequence ID" value="XM_008720246.1"/>
</dbReference>
<dbReference type="AlphaFoldDB" id="W2RV78"/>
<evidence type="ECO:0000256" key="1">
    <source>
        <dbReference type="SAM" id="MobiDB-lite"/>
    </source>
</evidence>
<protein>
    <recommendedName>
        <fullName evidence="4">C2H2-type domain-containing protein</fullName>
    </recommendedName>
</protein>
<evidence type="ECO:0000313" key="3">
    <source>
        <dbReference type="Proteomes" id="UP000030752"/>
    </source>
</evidence>
<reference evidence="2 3" key="1">
    <citation type="submission" date="2013-03" db="EMBL/GenBank/DDBJ databases">
        <title>The Genome Sequence of Phialophora europaea CBS 101466.</title>
        <authorList>
            <consortium name="The Broad Institute Genomics Platform"/>
            <person name="Cuomo C."/>
            <person name="de Hoog S."/>
            <person name="Gorbushina A."/>
            <person name="Walker B."/>
            <person name="Young S.K."/>
            <person name="Zeng Q."/>
            <person name="Gargeya S."/>
            <person name="Fitzgerald M."/>
            <person name="Haas B."/>
            <person name="Abouelleil A."/>
            <person name="Allen A.W."/>
            <person name="Alvarado L."/>
            <person name="Arachchi H.M."/>
            <person name="Berlin A.M."/>
            <person name="Chapman S.B."/>
            <person name="Gainer-Dewar J."/>
            <person name="Goldberg J."/>
            <person name="Griggs A."/>
            <person name="Gujja S."/>
            <person name="Hansen M."/>
            <person name="Howarth C."/>
            <person name="Imamovic A."/>
            <person name="Ireland A."/>
            <person name="Larimer J."/>
            <person name="McCowan C."/>
            <person name="Murphy C."/>
            <person name="Pearson M."/>
            <person name="Poon T.W."/>
            <person name="Priest M."/>
            <person name="Roberts A."/>
            <person name="Saif S."/>
            <person name="Shea T."/>
            <person name="Sisk P."/>
            <person name="Sykes S."/>
            <person name="Wortman J."/>
            <person name="Nusbaum C."/>
            <person name="Birren B."/>
        </authorList>
    </citation>
    <scope>NUCLEOTIDE SEQUENCE [LARGE SCALE GENOMIC DNA]</scope>
    <source>
        <strain evidence="2 3">CBS 101466</strain>
    </source>
</reference>
<dbReference type="VEuPathDB" id="FungiDB:HMPREF1541_05909"/>
<dbReference type="GeneID" id="19973248"/>
<accession>W2RV78</accession>
<dbReference type="Proteomes" id="UP000030752">
    <property type="component" value="Unassembled WGS sequence"/>
</dbReference>
<dbReference type="EMBL" id="KB822721">
    <property type="protein sequence ID" value="ETN39683.1"/>
    <property type="molecule type" value="Genomic_DNA"/>
</dbReference>
<organism evidence="2 3">
    <name type="scientific">Cyphellophora europaea (strain CBS 101466)</name>
    <name type="common">Phialophora europaea</name>
    <dbReference type="NCBI Taxonomy" id="1220924"/>
    <lineage>
        <taxon>Eukaryota</taxon>
        <taxon>Fungi</taxon>
        <taxon>Dikarya</taxon>
        <taxon>Ascomycota</taxon>
        <taxon>Pezizomycotina</taxon>
        <taxon>Eurotiomycetes</taxon>
        <taxon>Chaetothyriomycetidae</taxon>
        <taxon>Chaetothyriales</taxon>
        <taxon>Cyphellophoraceae</taxon>
        <taxon>Cyphellophora</taxon>
    </lineage>
</organism>
<gene>
    <name evidence="2" type="ORF">HMPREF1541_05909</name>
</gene>
<dbReference type="HOGENOM" id="CLU_046731_0_0_1"/>
<dbReference type="InParanoid" id="W2RV78"/>
<name>W2RV78_CYPE1</name>
<proteinExistence type="predicted"/>
<sequence>MATQVLPSQDPFVPRGSPFGIGMYPGFEGFEGVNQPTFQGFQPEPHTQNPYMMASAIRTSEDSFRRAPSLSPNQMRIPVRRDRTPIQHSRRSVPRERARSHSRTEMLLSYASEQMQTQQPQVASQASVTVVPSQSAPTTPQIFPMPASYSAPAPPIAAAPYDTSGGYFPTLIGQPNADEMPELDFRSGPHFQEYYSISRSASGSVGMPGMNPQNVYLNREEQPNPSTLLPSIPTTIASFPPVQNALESSTDEVEIMSPRPKPQCWDHGCNGRQFSTFSNLLRHQREKSGSAMKAMCPYCGIEFTRTTARNGHMYGGKCKGRSDRASSEPSRSDGEQEA</sequence>
<dbReference type="OrthoDB" id="5366256at2759"/>
<feature type="compositionally biased region" description="Basic and acidic residues" evidence="1">
    <location>
        <begin position="320"/>
        <end position="338"/>
    </location>
</feature>
<evidence type="ECO:0000313" key="2">
    <source>
        <dbReference type="EMBL" id="ETN39683.1"/>
    </source>
</evidence>
<dbReference type="eggNOG" id="ENOG502SS66">
    <property type="taxonomic scope" value="Eukaryota"/>
</dbReference>
<dbReference type="Gene3D" id="3.30.160.60">
    <property type="entry name" value="Classic Zinc Finger"/>
    <property type="match status" value="1"/>
</dbReference>
<evidence type="ECO:0008006" key="4">
    <source>
        <dbReference type="Google" id="ProtNLM"/>
    </source>
</evidence>